<gene>
    <name evidence="9" type="ORF">AX13_00255</name>
</gene>
<evidence type="ECO:0000256" key="4">
    <source>
        <dbReference type="ARBA" id="ARBA00022452"/>
    </source>
</evidence>
<accession>A0A014MUL6</accession>
<dbReference type="Proteomes" id="UP000020766">
    <property type="component" value="Unassembled WGS sequence"/>
</dbReference>
<organism evidence="9 10">
    <name type="scientific">Comamonas aquatica DA1877</name>
    <dbReference type="NCBI Taxonomy" id="1457173"/>
    <lineage>
        <taxon>Bacteria</taxon>
        <taxon>Pseudomonadati</taxon>
        <taxon>Pseudomonadota</taxon>
        <taxon>Betaproteobacteria</taxon>
        <taxon>Burkholderiales</taxon>
        <taxon>Comamonadaceae</taxon>
        <taxon>Comamonas</taxon>
    </lineage>
</organism>
<dbReference type="GO" id="GO:0015562">
    <property type="term" value="F:efflux transmembrane transporter activity"/>
    <property type="evidence" value="ECO:0007669"/>
    <property type="project" value="InterPro"/>
</dbReference>
<dbReference type="GO" id="GO:0009279">
    <property type="term" value="C:cell outer membrane"/>
    <property type="evidence" value="ECO:0007669"/>
    <property type="project" value="UniProtKB-SubCell"/>
</dbReference>
<evidence type="ECO:0000256" key="1">
    <source>
        <dbReference type="ARBA" id="ARBA00004442"/>
    </source>
</evidence>
<dbReference type="PANTHER" id="PTHR30026">
    <property type="entry name" value="OUTER MEMBRANE PROTEIN TOLC"/>
    <property type="match status" value="1"/>
</dbReference>
<reference evidence="9 10" key="1">
    <citation type="submission" date="2014-01" db="EMBL/GenBank/DDBJ databases">
        <title>Interspecies Systems Biology Uncovers Metabolites Affecting C. elegans Gene Expression and Life History Traits.</title>
        <authorList>
            <person name="Watson E."/>
            <person name="Macneil L.T."/>
            <person name="Ritter A.D."/>
            <person name="Yilmaz L.S."/>
            <person name="Rosebrock A.P."/>
            <person name="Caudy A.A."/>
            <person name="Walhout A.J."/>
        </authorList>
    </citation>
    <scope>NUCLEOTIDE SEQUENCE [LARGE SCALE GENOMIC DNA]</scope>
    <source>
        <strain evidence="9 10">DA1877</strain>
    </source>
</reference>
<dbReference type="Gene3D" id="1.20.1600.10">
    <property type="entry name" value="Outer membrane efflux proteins (OEP)"/>
    <property type="match status" value="1"/>
</dbReference>
<keyword evidence="3" id="KW-0813">Transport</keyword>
<evidence type="ECO:0000313" key="10">
    <source>
        <dbReference type="Proteomes" id="UP000020766"/>
    </source>
</evidence>
<comment type="caution">
    <text evidence="9">The sequence shown here is derived from an EMBL/GenBank/DDBJ whole genome shotgun (WGS) entry which is preliminary data.</text>
</comment>
<sequence>MSSSGLSVVSFRPALRCVAAAVLASGWLSLAQAQSLVQLTEQAQTYDAAWQSARAQLDATISKGAQAQAGLLPRIGIQAGSQYSETRVRSDRPIPPLDARQDSASLQAQQPLYNPANLVTYRQGQRSVDLAYAQVDAAAQNLLVRAAQAYFQVLTAQDTLQLVQAQKRAVSEQLAFAQRNFEIGTATVTDSREAQARFDLVRAQEIAADNQLRVSQAALEQLVGVPGATPWPLAQPVRLPTLAPADLASWLALAADHSPLVRQAQIALDVAQLEIDKAQAGHKPTVDLQASYGTQRNPDGTAAMPYRNNATVGTVGVVMNIPLFAGFAVQNRVKETLSLEEKARADLEDTRRQVAQAVRTAYFGVQSATGQVQALEAAVASSQSALEANMLGYEVGVRINIDVLNAQSQLYQSQKDLAQARYNLLVGHLQLRQAAGNLDMQDVHAINQLLSPALQTADATATSSAR</sequence>
<evidence type="ECO:0000256" key="5">
    <source>
        <dbReference type="ARBA" id="ARBA00022692"/>
    </source>
</evidence>
<keyword evidence="4" id="KW-1134">Transmembrane beta strand</keyword>
<keyword evidence="7" id="KW-0998">Cell outer membrane</keyword>
<evidence type="ECO:0000256" key="3">
    <source>
        <dbReference type="ARBA" id="ARBA00022448"/>
    </source>
</evidence>
<comment type="subcellular location">
    <subcellularLocation>
        <location evidence="1">Cell outer membrane</location>
    </subcellularLocation>
</comment>
<dbReference type="NCBIfam" id="TIGR01844">
    <property type="entry name" value="type_I_sec_TolC"/>
    <property type="match status" value="1"/>
</dbReference>
<protein>
    <submittedName>
        <fullName evidence="9">Channel protein TolC</fullName>
    </submittedName>
</protein>
<dbReference type="InterPro" id="IPR003423">
    <property type="entry name" value="OMP_efflux"/>
</dbReference>
<name>A0A014MUL6_9BURK</name>
<feature type="chain" id="PRO_5001473743" evidence="8">
    <location>
        <begin position="34"/>
        <end position="466"/>
    </location>
</feature>
<keyword evidence="6" id="KW-0472">Membrane</keyword>
<dbReference type="GO" id="GO:0015288">
    <property type="term" value="F:porin activity"/>
    <property type="evidence" value="ECO:0007669"/>
    <property type="project" value="TreeGrafter"/>
</dbReference>
<keyword evidence="10" id="KW-1185">Reference proteome</keyword>
<dbReference type="SUPFAM" id="SSF56954">
    <property type="entry name" value="Outer membrane efflux proteins (OEP)"/>
    <property type="match status" value="1"/>
</dbReference>
<dbReference type="STRING" id="225991.MA05_10275"/>
<evidence type="ECO:0000256" key="2">
    <source>
        <dbReference type="ARBA" id="ARBA00007613"/>
    </source>
</evidence>
<evidence type="ECO:0000256" key="6">
    <source>
        <dbReference type="ARBA" id="ARBA00023136"/>
    </source>
</evidence>
<proteinExistence type="inferred from homology"/>
<keyword evidence="8" id="KW-0732">Signal</keyword>
<dbReference type="InterPro" id="IPR010130">
    <property type="entry name" value="T1SS_OMP_TolC"/>
</dbReference>
<dbReference type="InterPro" id="IPR051906">
    <property type="entry name" value="TolC-like"/>
</dbReference>
<dbReference type="Pfam" id="PF02321">
    <property type="entry name" value="OEP"/>
    <property type="match status" value="2"/>
</dbReference>
<evidence type="ECO:0000256" key="8">
    <source>
        <dbReference type="SAM" id="SignalP"/>
    </source>
</evidence>
<evidence type="ECO:0000313" key="9">
    <source>
        <dbReference type="EMBL" id="EXU81724.1"/>
    </source>
</evidence>
<comment type="similarity">
    <text evidence="2">Belongs to the outer membrane factor (OMF) (TC 1.B.17) family.</text>
</comment>
<dbReference type="PATRIC" id="fig|1457173.3.peg.47"/>
<dbReference type="EMBL" id="JBOK01000001">
    <property type="protein sequence ID" value="EXU81724.1"/>
    <property type="molecule type" value="Genomic_DNA"/>
</dbReference>
<dbReference type="GO" id="GO:1990281">
    <property type="term" value="C:efflux pump complex"/>
    <property type="evidence" value="ECO:0007669"/>
    <property type="project" value="TreeGrafter"/>
</dbReference>
<evidence type="ECO:0000256" key="7">
    <source>
        <dbReference type="ARBA" id="ARBA00023237"/>
    </source>
</evidence>
<keyword evidence="5" id="KW-0812">Transmembrane</keyword>
<dbReference type="AlphaFoldDB" id="A0A014MUL6"/>
<dbReference type="PANTHER" id="PTHR30026:SF20">
    <property type="entry name" value="OUTER MEMBRANE PROTEIN TOLC"/>
    <property type="match status" value="1"/>
</dbReference>
<feature type="signal peptide" evidence="8">
    <location>
        <begin position="1"/>
        <end position="33"/>
    </location>
</feature>